<dbReference type="Proteomes" id="UP000501128">
    <property type="component" value="Chromosome"/>
</dbReference>
<accession>A0A7L5DNB1</accession>
<protein>
    <submittedName>
        <fullName evidence="1">Uncharacterized protein</fullName>
    </submittedName>
</protein>
<dbReference type="EMBL" id="CP051677">
    <property type="protein sequence ID" value="QJD79949.1"/>
    <property type="molecule type" value="Genomic_DNA"/>
</dbReference>
<evidence type="ECO:0000313" key="2">
    <source>
        <dbReference type="Proteomes" id="UP000501128"/>
    </source>
</evidence>
<gene>
    <name evidence="1" type="ORF">HH216_17170</name>
</gene>
<proteinExistence type="predicted"/>
<organism evidence="1 2">
    <name type="scientific">Spirosoma rhododendri</name>
    <dbReference type="NCBI Taxonomy" id="2728024"/>
    <lineage>
        <taxon>Bacteria</taxon>
        <taxon>Pseudomonadati</taxon>
        <taxon>Bacteroidota</taxon>
        <taxon>Cytophagia</taxon>
        <taxon>Cytophagales</taxon>
        <taxon>Cytophagaceae</taxon>
        <taxon>Spirosoma</taxon>
    </lineage>
</organism>
<name>A0A7L5DNB1_9BACT</name>
<keyword evidence="2" id="KW-1185">Reference proteome</keyword>
<sequence length="243" mass="26677">MSNHPLLLRLRLAGWLVPLLLTGACSPQLIRTAQLRPTQLTAVNLEETVSQRDEIMLAYSLATFDAQNKPAGVVNGGWGVEPVRKGQVVELQSGEKQALPIEISVPRGGRVVASLVLVEVDAYDRAQQLVDQVKRVHNVVAGPASWLLTATEVLTPLRYVSAGLAASGVGLKLVDHLDDDDLLGQSSVEMTETELRQNKQGYVRVPVIFAGRNLRDAYEYRLTYDIRLGHVRPGKGKKESIRQ</sequence>
<evidence type="ECO:0000313" key="1">
    <source>
        <dbReference type="EMBL" id="QJD79949.1"/>
    </source>
</evidence>
<dbReference type="KEGG" id="srho:HH216_17170"/>
<reference evidence="1 2" key="1">
    <citation type="submission" date="2020-04" db="EMBL/GenBank/DDBJ databases">
        <title>Genome sequencing of novel species.</title>
        <authorList>
            <person name="Heo J."/>
            <person name="Kim S.-J."/>
            <person name="Kim J.-S."/>
            <person name="Hong S.-B."/>
            <person name="Kwon S.-W."/>
        </authorList>
    </citation>
    <scope>NUCLEOTIDE SEQUENCE [LARGE SCALE GENOMIC DNA]</scope>
    <source>
        <strain evidence="1 2">CJU-R4</strain>
    </source>
</reference>
<dbReference type="AlphaFoldDB" id="A0A7L5DNB1"/>